<dbReference type="PROSITE" id="PS50949">
    <property type="entry name" value="HTH_GNTR"/>
    <property type="match status" value="1"/>
</dbReference>
<dbReference type="RefSeq" id="WP_344923160.1">
    <property type="nucleotide sequence ID" value="NZ_BAABAQ010000020.1"/>
</dbReference>
<organism evidence="5 6">
    <name type="scientific">Streptosporangium oxazolinicum</name>
    <dbReference type="NCBI Taxonomy" id="909287"/>
    <lineage>
        <taxon>Bacteria</taxon>
        <taxon>Bacillati</taxon>
        <taxon>Actinomycetota</taxon>
        <taxon>Actinomycetes</taxon>
        <taxon>Streptosporangiales</taxon>
        <taxon>Streptosporangiaceae</taxon>
        <taxon>Streptosporangium</taxon>
    </lineage>
</organism>
<proteinExistence type="predicted"/>
<dbReference type="InterPro" id="IPR050679">
    <property type="entry name" value="Bact_HTH_transcr_reg"/>
</dbReference>
<dbReference type="InterPro" id="IPR036388">
    <property type="entry name" value="WH-like_DNA-bd_sf"/>
</dbReference>
<dbReference type="PANTHER" id="PTHR44846:SF17">
    <property type="entry name" value="GNTR-FAMILY TRANSCRIPTIONAL REGULATOR"/>
    <property type="match status" value="1"/>
</dbReference>
<protein>
    <recommendedName>
        <fullName evidence="4">HTH gntR-type domain-containing protein</fullName>
    </recommendedName>
</protein>
<feature type="domain" description="HTH gntR-type" evidence="4">
    <location>
        <begin position="5"/>
        <end position="73"/>
    </location>
</feature>
<evidence type="ECO:0000313" key="5">
    <source>
        <dbReference type="EMBL" id="GAA4209382.1"/>
    </source>
</evidence>
<dbReference type="Proteomes" id="UP001501251">
    <property type="component" value="Unassembled WGS sequence"/>
</dbReference>
<dbReference type="PANTHER" id="PTHR44846">
    <property type="entry name" value="MANNOSYL-D-GLYCERATE TRANSPORT/METABOLISM SYSTEM REPRESSOR MNGR-RELATED"/>
    <property type="match status" value="1"/>
</dbReference>
<evidence type="ECO:0000256" key="1">
    <source>
        <dbReference type="ARBA" id="ARBA00023015"/>
    </source>
</evidence>
<keyword evidence="3" id="KW-0804">Transcription</keyword>
<keyword evidence="2" id="KW-0238">DNA-binding</keyword>
<dbReference type="EMBL" id="BAABAQ010000020">
    <property type="protein sequence ID" value="GAA4209382.1"/>
    <property type="molecule type" value="Genomic_DNA"/>
</dbReference>
<keyword evidence="6" id="KW-1185">Reference proteome</keyword>
<sequence>MAQGAQVFRQIADDLRDQIRRGGLQAGASMPSEADVAERFGVARGTVRQAFTLLEMEGLIVAQQGTTRVVRAWAPEPVNIALTSAAEVAARLSVTVTQPPPLVAELLGETGEMVRRRMTGSAITDTWYPAWVSEHVPALESPRPLAGQDQALIERAGVSLAGRRRGQVRAVMAGPEERDLLSAAVGTPLLVHVVLAEGEDGRPVLARVRTMAADRHFLSLDFG</sequence>
<dbReference type="InterPro" id="IPR028978">
    <property type="entry name" value="Chorismate_lyase_/UTRA_dom_sf"/>
</dbReference>
<dbReference type="CDD" id="cd07377">
    <property type="entry name" value="WHTH_GntR"/>
    <property type="match status" value="1"/>
</dbReference>
<reference evidence="6" key="1">
    <citation type="journal article" date="2019" name="Int. J. Syst. Evol. Microbiol.">
        <title>The Global Catalogue of Microorganisms (GCM) 10K type strain sequencing project: providing services to taxonomists for standard genome sequencing and annotation.</title>
        <authorList>
            <consortium name="The Broad Institute Genomics Platform"/>
            <consortium name="The Broad Institute Genome Sequencing Center for Infectious Disease"/>
            <person name="Wu L."/>
            <person name="Ma J."/>
        </authorList>
    </citation>
    <scope>NUCLEOTIDE SEQUENCE [LARGE SCALE GENOMIC DNA]</scope>
    <source>
        <strain evidence="6">JCM 17388</strain>
    </source>
</reference>
<dbReference type="InterPro" id="IPR000524">
    <property type="entry name" value="Tscrpt_reg_HTH_GntR"/>
</dbReference>
<dbReference type="Gene3D" id="1.10.10.10">
    <property type="entry name" value="Winged helix-like DNA-binding domain superfamily/Winged helix DNA-binding domain"/>
    <property type="match status" value="1"/>
</dbReference>
<name>A0ABP8BL63_9ACTN</name>
<comment type="caution">
    <text evidence="5">The sequence shown here is derived from an EMBL/GenBank/DDBJ whole genome shotgun (WGS) entry which is preliminary data.</text>
</comment>
<accession>A0ABP8BL63</accession>
<evidence type="ECO:0000256" key="2">
    <source>
        <dbReference type="ARBA" id="ARBA00023125"/>
    </source>
</evidence>
<dbReference type="Gene3D" id="3.40.1410.10">
    <property type="entry name" value="Chorismate lyase-like"/>
    <property type="match status" value="1"/>
</dbReference>
<dbReference type="SUPFAM" id="SSF64288">
    <property type="entry name" value="Chorismate lyase-like"/>
    <property type="match status" value="1"/>
</dbReference>
<evidence type="ECO:0000256" key="3">
    <source>
        <dbReference type="ARBA" id="ARBA00023163"/>
    </source>
</evidence>
<dbReference type="PRINTS" id="PR00035">
    <property type="entry name" value="HTHGNTR"/>
</dbReference>
<keyword evidence="1" id="KW-0805">Transcription regulation</keyword>
<evidence type="ECO:0000313" key="6">
    <source>
        <dbReference type="Proteomes" id="UP001501251"/>
    </source>
</evidence>
<dbReference type="SMART" id="SM00345">
    <property type="entry name" value="HTH_GNTR"/>
    <property type="match status" value="1"/>
</dbReference>
<dbReference type="SUPFAM" id="SSF46785">
    <property type="entry name" value="Winged helix' DNA-binding domain"/>
    <property type="match status" value="1"/>
</dbReference>
<dbReference type="InterPro" id="IPR036390">
    <property type="entry name" value="WH_DNA-bd_sf"/>
</dbReference>
<dbReference type="Pfam" id="PF00392">
    <property type="entry name" value="GntR"/>
    <property type="match status" value="1"/>
</dbReference>
<gene>
    <name evidence="5" type="ORF">GCM10022252_75820</name>
</gene>
<evidence type="ECO:0000259" key="4">
    <source>
        <dbReference type="PROSITE" id="PS50949"/>
    </source>
</evidence>